<dbReference type="GeneID" id="20250225"/>
<evidence type="ECO:0000313" key="3">
    <source>
        <dbReference type="EMBL" id="ESO83270.1"/>
    </source>
</evidence>
<dbReference type="AlphaFoldDB" id="V3ZLI2"/>
<dbReference type="PANTHER" id="PTHR24020">
    <property type="entry name" value="COLLAGEN ALPHA"/>
    <property type="match status" value="1"/>
</dbReference>
<dbReference type="InterPro" id="IPR036465">
    <property type="entry name" value="vWFA_dom_sf"/>
</dbReference>
<keyword evidence="1" id="KW-0732">Signal</keyword>
<organism evidence="3 4">
    <name type="scientific">Lottia gigantea</name>
    <name type="common">Giant owl limpet</name>
    <dbReference type="NCBI Taxonomy" id="225164"/>
    <lineage>
        <taxon>Eukaryota</taxon>
        <taxon>Metazoa</taxon>
        <taxon>Spiralia</taxon>
        <taxon>Lophotrochozoa</taxon>
        <taxon>Mollusca</taxon>
        <taxon>Gastropoda</taxon>
        <taxon>Patellogastropoda</taxon>
        <taxon>Lottioidea</taxon>
        <taxon>Lottiidae</taxon>
        <taxon>Lottia</taxon>
    </lineage>
</organism>
<dbReference type="HOGENOM" id="CLU_708422_0_0_1"/>
<accession>V3ZLI2</accession>
<dbReference type="CDD" id="cd01450">
    <property type="entry name" value="vWFA_subfamily_ECM"/>
    <property type="match status" value="2"/>
</dbReference>
<dbReference type="CTD" id="20250225"/>
<dbReference type="Gene3D" id="3.40.50.410">
    <property type="entry name" value="von Willebrand factor, type A domain"/>
    <property type="match status" value="2"/>
</dbReference>
<dbReference type="EMBL" id="KB203738">
    <property type="protein sequence ID" value="ESO83270.1"/>
    <property type="molecule type" value="Genomic_DNA"/>
</dbReference>
<dbReference type="OrthoDB" id="6081966at2759"/>
<feature type="signal peptide" evidence="1">
    <location>
        <begin position="1"/>
        <end position="20"/>
    </location>
</feature>
<evidence type="ECO:0000313" key="4">
    <source>
        <dbReference type="Proteomes" id="UP000030746"/>
    </source>
</evidence>
<sequence>MNLVAISIMVICGVMHQSLTSPLQNGCKETPLDVIAVLDGSESITDEKFTQVKIALEQLIRSLRLQYHDSRFGVVLYSSSVSAVLPFSNNEMDLINRIRALEQPMEGTQTHLGLEEMNKMFRMEGRPHAAKVGIVFTDGISKNKVATSTAARESIRTEINMFSIGTSMDINMEELQIIASSNDRVLSLETISEIYNHLKGFIQSCGDIGCKDYMDVVTVVDGSDSISHTEFESVKNAVKEFVQELSLESPLSRFSLVLFSSNVSNVIDFTHNKADLLSQIDSLEQPRDGTDTAAALEKTNALMNISGRQGVPKIIVVITDGYSKNSTQTIIHADEAKNMGINVFSIGITDKKQDTELVSIASDIDKSLVLEDFKELSKLVMEDVRKACGG</sequence>
<feature type="domain" description="VWFA" evidence="2">
    <location>
        <begin position="215"/>
        <end position="384"/>
    </location>
</feature>
<dbReference type="PRINTS" id="PR00453">
    <property type="entry name" value="VWFADOMAIN"/>
</dbReference>
<dbReference type="Proteomes" id="UP000030746">
    <property type="component" value="Unassembled WGS sequence"/>
</dbReference>
<dbReference type="KEGG" id="lgi:LOTGIDRAFT_236717"/>
<keyword evidence="4" id="KW-1185">Reference proteome</keyword>
<protein>
    <recommendedName>
        <fullName evidence="2">VWFA domain-containing protein</fullName>
    </recommendedName>
</protein>
<dbReference type="PROSITE" id="PS50234">
    <property type="entry name" value="VWFA"/>
    <property type="match status" value="2"/>
</dbReference>
<dbReference type="Pfam" id="PF00092">
    <property type="entry name" value="VWA"/>
    <property type="match status" value="2"/>
</dbReference>
<evidence type="ECO:0000259" key="2">
    <source>
        <dbReference type="PROSITE" id="PS50234"/>
    </source>
</evidence>
<name>V3ZLI2_LOTGI</name>
<dbReference type="SUPFAM" id="SSF53300">
    <property type="entry name" value="vWA-like"/>
    <property type="match status" value="2"/>
</dbReference>
<feature type="chain" id="PRO_5004715305" description="VWFA domain-containing protein" evidence="1">
    <location>
        <begin position="21"/>
        <end position="390"/>
    </location>
</feature>
<dbReference type="OMA" id="KSRICAD"/>
<dbReference type="PANTHER" id="PTHR24020:SF87">
    <property type="entry name" value="COLLAGEN ALPHA-1(VI) CHAIN-LIKE"/>
    <property type="match status" value="1"/>
</dbReference>
<dbReference type="STRING" id="225164.V3ZLI2"/>
<proteinExistence type="predicted"/>
<feature type="domain" description="VWFA" evidence="2">
    <location>
        <begin position="33"/>
        <end position="202"/>
    </location>
</feature>
<evidence type="ECO:0000256" key="1">
    <source>
        <dbReference type="SAM" id="SignalP"/>
    </source>
</evidence>
<dbReference type="InterPro" id="IPR050525">
    <property type="entry name" value="ECM_Assembly_Org"/>
</dbReference>
<gene>
    <name evidence="3" type="ORF">LOTGIDRAFT_236717</name>
</gene>
<reference evidence="3 4" key="1">
    <citation type="journal article" date="2013" name="Nature">
        <title>Insights into bilaterian evolution from three spiralian genomes.</title>
        <authorList>
            <person name="Simakov O."/>
            <person name="Marletaz F."/>
            <person name="Cho S.J."/>
            <person name="Edsinger-Gonzales E."/>
            <person name="Havlak P."/>
            <person name="Hellsten U."/>
            <person name="Kuo D.H."/>
            <person name="Larsson T."/>
            <person name="Lv J."/>
            <person name="Arendt D."/>
            <person name="Savage R."/>
            <person name="Osoegawa K."/>
            <person name="de Jong P."/>
            <person name="Grimwood J."/>
            <person name="Chapman J.A."/>
            <person name="Shapiro H."/>
            <person name="Aerts A."/>
            <person name="Otillar R.P."/>
            <person name="Terry A.Y."/>
            <person name="Boore J.L."/>
            <person name="Grigoriev I.V."/>
            <person name="Lindberg D.R."/>
            <person name="Seaver E.C."/>
            <person name="Weisblat D.A."/>
            <person name="Putnam N.H."/>
            <person name="Rokhsar D.S."/>
        </authorList>
    </citation>
    <scope>NUCLEOTIDE SEQUENCE [LARGE SCALE GENOMIC DNA]</scope>
</reference>
<dbReference type="RefSeq" id="XP_009066026.1">
    <property type="nucleotide sequence ID" value="XM_009067778.1"/>
</dbReference>
<dbReference type="InterPro" id="IPR002035">
    <property type="entry name" value="VWF_A"/>
</dbReference>
<dbReference type="SMART" id="SM00327">
    <property type="entry name" value="VWA"/>
    <property type="match status" value="2"/>
</dbReference>